<dbReference type="PANTHER" id="PTHR21294">
    <property type="entry name" value="ELECTRON TRANSFER FLAVOPROTEIN BETA-SUBUNIT"/>
    <property type="match status" value="1"/>
</dbReference>
<comment type="caution">
    <text evidence="2">The sequence shown here is derived from an EMBL/GenBank/DDBJ whole genome shotgun (WGS) entry which is preliminary data.</text>
</comment>
<dbReference type="SMART" id="SM00893">
    <property type="entry name" value="ETF"/>
    <property type="match status" value="1"/>
</dbReference>
<dbReference type="PANTHER" id="PTHR21294:SF17">
    <property type="entry name" value="PROTEIN FIXA"/>
    <property type="match status" value="1"/>
</dbReference>
<dbReference type="EMBL" id="MLJW01000616">
    <property type="protein sequence ID" value="OIQ84458.1"/>
    <property type="molecule type" value="Genomic_DNA"/>
</dbReference>
<name>A0A1J5QM97_9ZZZZ</name>
<dbReference type="SUPFAM" id="SSF52402">
    <property type="entry name" value="Adenine nucleotide alpha hydrolases-like"/>
    <property type="match status" value="1"/>
</dbReference>
<reference evidence="2" key="1">
    <citation type="submission" date="2016-10" db="EMBL/GenBank/DDBJ databases">
        <title>Sequence of Gallionella enrichment culture.</title>
        <authorList>
            <person name="Poehlein A."/>
            <person name="Muehling M."/>
            <person name="Daniel R."/>
        </authorList>
    </citation>
    <scope>NUCLEOTIDE SEQUENCE</scope>
</reference>
<protein>
    <submittedName>
        <fullName evidence="2">Electron transfer flavoprotein subunit beta</fullName>
    </submittedName>
</protein>
<proteinExistence type="predicted"/>
<dbReference type="PIRSF" id="PIRSF000090">
    <property type="entry name" value="Beta-ETF"/>
    <property type="match status" value="1"/>
</dbReference>
<evidence type="ECO:0000259" key="1">
    <source>
        <dbReference type="SMART" id="SM00893"/>
    </source>
</evidence>
<evidence type="ECO:0000313" key="2">
    <source>
        <dbReference type="EMBL" id="OIQ84458.1"/>
    </source>
</evidence>
<dbReference type="Gene3D" id="3.40.50.620">
    <property type="entry name" value="HUPs"/>
    <property type="match status" value="1"/>
</dbReference>
<dbReference type="InterPro" id="IPR014729">
    <property type="entry name" value="Rossmann-like_a/b/a_fold"/>
</dbReference>
<accession>A0A1J5QM97</accession>
<dbReference type="AlphaFoldDB" id="A0A1J5QM97"/>
<gene>
    <name evidence="2" type="primary">etfB_10</name>
    <name evidence="2" type="ORF">GALL_337140</name>
</gene>
<dbReference type="InterPro" id="IPR014730">
    <property type="entry name" value="ETF_a/b_N"/>
</dbReference>
<organism evidence="2">
    <name type="scientific">mine drainage metagenome</name>
    <dbReference type="NCBI Taxonomy" id="410659"/>
    <lineage>
        <taxon>unclassified sequences</taxon>
        <taxon>metagenomes</taxon>
        <taxon>ecological metagenomes</taxon>
    </lineage>
</organism>
<dbReference type="Pfam" id="PF01012">
    <property type="entry name" value="ETF"/>
    <property type="match status" value="1"/>
</dbReference>
<sequence length="259" mass="26793">MTRTVVCVKWVASASDLLVDPATRSIDAGRAHRAISEYDRNTVEAARVVAAHVGGDLVGLTFGGPEAAPALKEVLARGADRAIHVVAPEDARIDGHVTAHALAAQIGRIGDVGLVLCTEGASDTYAHETGPRVGELLGWPVVTNVRELGVEGTTLHAVRVLGDVLETVECGLPAVVTVVPEIGPAPIPGLKALLGAGRKPSEQVPVGDLGLPDHALTPRTTVTSLLGFVAQRKRIRIADGDAREKVAALMSGLAQEGVL</sequence>
<dbReference type="InterPro" id="IPR012255">
    <property type="entry name" value="ETF_b"/>
</dbReference>
<feature type="domain" description="Electron transfer flavoprotein alpha/beta-subunit N-terminal" evidence="1">
    <location>
        <begin position="23"/>
        <end position="213"/>
    </location>
</feature>
<dbReference type="GO" id="GO:0009055">
    <property type="term" value="F:electron transfer activity"/>
    <property type="evidence" value="ECO:0007669"/>
    <property type="project" value="InterPro"/>
</dbReference>